<dbReference type="Gene3D" id="3.30.450.20">
    <property type="entry name" value="PAS domain"/>
    <property type="match status" value="2"/>
</dbReference>
<feature type="domain" description="PAC" evidence="2">
    <location>
        <begin position="220"/>
        <end position="274"/>
    </location>
</feature>
<accession>A0ABY5PN19</accession>
<dbReference type="EC" id="2.7.7.65" evidence="4"/>
<dbReference type="PROSITE" id="PS50887">
    <property type="entry name" value="GGDEF"/>
    <property type="match status" value="1"/>
</dbReference>
<dbReference type="SMART" id="SM00091">
    <property type="entry name" value="PAS"/>
    <property type="match status" value="2"/>
</dbReference>
<organism evidence="4 5">
    <name type="scientific">Svornostia abyssi</name>
    <dbReference type="NCBI Taxonomy" id="2898438"/>
    <lineage>
        <taxon>Bacteria</taxon>
        <taxon>Bacillati</taxon>
        <taxon>Actinomycetota</taxon>
        <taxon>Thermoleophilia</taxon>
        <taxon>Solirubrobacterales</taxon>
        <taxon>Baekduiaceae</taxon>
        <taxon>Svornostia</taxon>
    </lineage>
</organism>
<feature type="domain" description="PAS" evidence="1">
    <location>
        <begin position="28"/>
        <end position="98"/>
    </location>
</feature>
<dbReference type="InterPro" id="IPR000160">
    <property type="entry name" value="GGDEF_dom"/>
</dbReference>
<dbReference type="CDD" id="cd00130">
    <property type="entry name" value="PAS"/>
    <property type="match status" value="1"/>
</dbReference>
<dbReference type="SUPFAM" id="SSF55785">
    <property type="entry name" value="PYP-like sensor domain (PAS domain)"/>
    <property type="match status" value="2"/>
</dbReference>
<dbReference type="InterPro" id="IPR000014">
    <property type="entry name" value="PAS"/>
</dbReference>
<proteinExistence type="predicted"/>
<feature type="domain" description="PAC" evidence="2">
    <location>
        <begin position="97"/>
        <end position="152"/>
    </location>
</feature>
<keyword evidence="4" id="KW-0808">Transferase</keyword>
<dbReference type="PROSITE" id="PS50112">
    <property type="entry name" value="PAS"/>
    <property type="match status" value="1"/>
</dbReference>
<dbReference type="PANTHER" id="PTHR44757:SF2">
    <property type="entry name" value="BIOFILM ARCHITECTURE MAINTENANCE PROTEIN MBAA"/>
    <property type="match status" value="1"/>
</dbReference>
<dbReference type="SMART" id="SM00267">
    <property type="entry name" value="GGDEF"/>
    <property type="match status" value="1"/>
</dbReference>
<evidence type="ECO:0000259" key="1">
    <source>
        <dbReference type="PROSITE" id="PS50112"/>
    </source>
</evidence>
<dbReference type="InterPro" id="IPR013656">
    <property type="entry name" value="PAS_4"/>
</dbReference>
<dbReference type="Pfam" id="PF00990">
    <property type="entry name" value="GGDEF"/>
    <property type="match status" value="1"/>
</dbReference>
<keyword evidence="5" id="KW-1185">Reference proteome</keyword>
<dbReference type="Pfam" id="PF08448">
    <property type="entry name" value="PAS_4"/>
    <property type="match status" value="2"/>
</dbReference>
<dbReference type="PROSITE" id="PS50113">
    <property type="entry name" value="PAC"/>
    <property type="match status" value="2"/>
</dbReference>
<dbReference type="InterPro" id="IPR043128">
    <property type="entry name" value="Rev_trsase/Diguanyl_cyclase"/>
</dbReference>
<protein>
    <submittedName>
        <fullName evidence="4">Diguanylate cyclase</fullName>
        <ecNumber evidence="4">2.7.7.65</ecNumber>
    </submittedName>
</protein>
<dbReference type="InterPro" id="IPR052155">
    <property type="entry name" value="Biofilm_reg_signaling"/>
</dbReference>
<name>A0ABY5PN19_9ACTN</name>
<keyword evidence="4" id="KW-0548">Nucleotidyltransferase</keyword>
<evidence type="ECO:0000313" key="4">
    <source>
        <dbReference type="EMBL" id="UUY05795.1"/>
    </source>
</evidence>
<dbReference type="GO" id="GO:0052621">
    <property type="term" value="F:diguanylate cyclase activity"/>
    <property type="evidence" value="ECO:0007669"/>
    <property type="project" value="UniProtKB-EC"/>
</dbReference>
<dbReference type="InterPro" id="IPR029787">
    <property type="entry name" value="Nucleotide_cyclase"/>
</dbReference>
<dbReference type="SMART" id="SM00086">
    <property type="entry name" value="PAC"/>
    <property type="match status" value="2"/>
</dbReference>
<dbReference type="Proteomes" id="UP001058860">
    <property type="component" value="Chromosome"/>
</dbReference>
<reference evidence="5" key="1">
    <citation type="submission" date="2021-11" db="EMBL/GenBank/DDBJ databases">
        <title>Cultivation dependent microbiological survey of springs from the worlds oldest radium mine currently devoted to the extraction of radon-saturated water.</title>
        <authorList>
            <person name="Kapinusova G."/>
            <person name="Smrhova T."/>
            <person name="Strejcek M."/>
            <person name="Suman J."/>
            <person name="Jani K."/>
            <person name="Pajer P."/>
            <person name="Uhlik O."/>
        </authorList>
    </citation>
    <scope>NUCLEOTIDE SEQUENCE [LARGE SCALE GENOMIC DNA]</scope>
    <source>
        <strain evidence="5">J379</strain>
    </source>
</reference>
<dbReference type="InterPro" id="IPR035965">
    <property type="entry name" value="PAS-like_dom_sf"/>
</dbReference>
<dbReference type="SUPFAM" id="SSF55073">
    <property type="entry name" value="Nucleotide cyclase"/>
    <property type="match status" value="1"/>
</dbReference>
<dbReference type="NCBIfam" id="TIGR00254">
    <property type="entry name" value="GGDEF"/>
    <property type="match status" value="1"/>
</dbReference>
<dbReference type="InterPro" id="IPR000700">
    <property type="entry name" value="PAS-assoc_C"/>
</dbReference>
<dbReference type="RefSeq" id="WP_353866236.1">
    <property type="nucleotide sequence ID" value="NZ_CP088295.1"/>
</dbReference>
<evidence type="ECO:0000259" key="3">
    <source>
        <dbReference type="PROSITE" id="PS50887"/>
    </source>
</evidence>
<evidence type="ECO:0000259" key="2">
    <source>
        <dbReference type="PROSITE" id="PS50113"/>
    </source>
</evidence>
<dbReference type="CDD" id="cd01949">
    <property type="entry name" value="GGDEF"/>
    <property type="match status" value="1"/>
</dbReference>
<evidence type="ECO:0000313" key="5">
    <source>
        <dbReference type="Proteomes" id="UP001058860"/>
    </source>
</evidence>
<dbReference type="EMBL" id="CP088295">
    <property type="protein sequence ID" value="UUY05795.1"/>
    <property type="molecule type" value="Genomic_DNA"/>
</dbReference>
<feature type="domain" description="GGDEF" evidence="3">
    <location>
        <begin position="306"/>
        <end position="435"/>
    </location>
</feature>
<sequence>MVPSLLPQVLALLLAVVAAWALLRARAANRRYTLLAEHTTDTVSRHHPDGTVTYVSPNAERVLGLAPDRAEGTALRDLCHPDDRDALRDAFSRAMDEDGPTGVMYRVPEGTSWRPVEMTLEPVRDARGRVTEVVASTRDITARVEAERVLRASQKLHRMVLDHLPDAIVTVYDPELHIVALHGADLAARGVDRAAHLGKRLRVAAPEDAQILEPELIRALAGEERLFECEGANSGRRYEVSLVPYRDAAGTPIGVISVTRDVTSRHELEQQLRHLADHDALTGLANRRRFTEELERHSAHAQRYGADGAVLLVDLDNFKQINDTLGHAVGDQVIARAADVLRDTLRVTDIVARLGGDEFAILLPHGDAEKAAETAARIVGAMRVAAEQWGVTVSVGVAAFGEAEAAVPDAVVAAADHAMYEVKRRGRDGFAVWPGASPSRQAA</sequence>
<dbReference type="PANTHER" id="PTHR44757">
    <property type="entry name" value="DIGUANYLATE CYCLASE DGCP"/>
    <property type="match status" value="1"/>
</dbReference>
<dbReference type="NCBIfam" id="TIGR00229">
    <property type="entry name" value="sensory_box"/>
    <property type="match status" value="2"/>
</dbReference>
<dbReference type="Gene3D" id="3.30.70.270">
    <property type="match status" value="1"/>
</dbReference>
<gene>
    <name evidence="4" type="ORF">LRS13_09830</name>
</gene>
<dbReference type="InterPro" id="IPR001610">
    <property type="entry name" value="PAC"/>
</dbReference>